<evidence type="ECO:0000256" key="7">
    <source>
        <dbReference type="SAM" id="MobiDB-lite"/>
    </source>
</evidence>
<evidence type="ECO:0000256" key="2">
    <source>
        <dbReference type="ARBA" id="ARBA00022692"/>
    </source>
</evidence>
<dbReference type="PANTHER" id="PTHR10582">
    <property type="entry name" value="TRANSIENT RECEPTOR POTENTIAL ION CHANNEL PROTEIN"/>
    <property type="match status" value="1"/>
</dbReference>
<feature type="transmembrane region" description="Helical" evidence="8">
    <location>
        <begin position="79"/>
        <end position="101"/>
    </location>
</feature>
<comment type="subcellular location">
    <subcellularLocation>
        <location evidence="1">Membrane</location>
        <topology evidence="1">Multi-pass membrane protein</topology>
    </subcellularLocation>
</comment>
<keyword evidence="3" id="KW-0677">Repeat</keyword>
<dbReference type="GO" id="GO:0005886">
    <property type="term" value="C:plasma membrane"/>
    <property type="evidence" value="ECO:0007669"/>
    <property type="project" value="TreeGrafter"/>
</dbReference>
<name>A0A1V9YPQ5_9STRA</name>
<keyword evidence="11" id="KW-1185">Reference proteome</keyword>
<feature type="domain" description="Ion transport" evidence="9">
    <location>
        <begin position="5"/>
        <end position="111"/>
    </location>
</feature>
<evidence type="ECO:0000256" key="5">
    <source>
        <dbReference type="ARBA" id="ARBA00023136"/>
    </source>
</evidence>
<dbReference type="InterPro" id="IPR024862">
    <property type="entry name" value="TRPV"/>
</dbReference>
<evidence type="ECO:0000259" key="9">
    <source>
        <dbReference type="Pfam" id="PF00520"/>
    </source>
</evidence>
<keyword evidence="6" id="KW-0175">Coiled coil</keyword>
<sequence length="226" mass="25647">MTLLVNDVYRFLIFYAPFQFAYAFAYYLLFQDCLKQESCDASAFDSISQSFITTYLVMLQQFDTGSFDQLQGAQYVVGYILLLSHTTLVMVMLLNVLVAMLSKSVEDILERAKQEALCSFAECVLRCEKTIGIQNIPEEYLPKKLVEIQNSSSTQSAKPPNEKTPLLKSEENIVSPNEQTPLLSSEDTVKAIIQEIANLQEKMNALTKRLIDLHDKDMVQKPSNEM</sequence>
<dbReference type="OrthoDB" id="533508at2759"/>
<dbReference type="Gene3D" id="1.10.287.70">
    <property type="match status" value="1"/>
</dbReference>
<keyword evidence="5 8" id="KW-0472">Membrane</keyword>
<feature type="transmembrane region" description="Helical" evidence="8">
    <location>
        <begin position="12"/>
        <end position="30"/>
    </location>
</feature>
<evidence type="ECO:0000256" key="6">
    <source>
        <dbReference type="SAM" id="Coils"/>
    </source>
</evidence>
<dbReference type="InterPro" id="IPR005821">
    <property type="entry name" value="Ion_trans_dom"/>
</dbReference>
<gene>
    <name evidence="10" type="ORF">THRCLA_10437</name>
</gene>
<dbReference type="EMBL" id="JNBS01003379">
    <property type="protein sequence ID" value="OQR87702.1"/>
    <property type="molecule type" value="Genomic_DNA"/>
</dbReference>
<evidence type="ECO:0000256" key="8">
    <source>
        <dbReference type="SAM" id="Phobius"/>
    </source>
</evidence>
<feature type="coiled-coil region" evidence="6">
    <location>
        <begin position="182"/>
        <end position="216"/>
    </location>
</feature>
<dbReference type="PANTHER" id="PTHR10582:SF2">
    <property type="entry name" value="INACTIVE"/>
    <property type="match status" value="1"/>
</dbReference>
<evidence type="ECO:0000256" key="4">
    <source>
        <dbReference type="ARBA" id="ARBA00022989"/>
    </source>
</evidence>
<proteinExistence type="predicted"/>
<accession>A0A1V9YPQ5</accession>
<keyword evidence="2 8" id="KW-0812">Transmembrane</keyword>
<protein>
    <recommendedName>
        <fullName evidence="9">Ion transport domain-containing protein</fullName>
    </recommendedName>
</protein>
<evidence type="ECO:0000256" key="3">
    <source>
        <dbReference type="ARBA" id="ARBA00022737"/>
    </source>
</evidence>
<dbReference type="Pfam" id="PF00520">
    <property type="entry name" value="Ion_trans"/>
    <property type="match status" value="1"/>
</dbReference>
<comment type="caution">
    <text evidence="10">The sequence shown here is derived from an EMBL/GenBank/DDBJ whole genome shotgun (WGS) entry which is preliminary data.</text>
</comment>
<dbReference type="GO" id="GO:0005216">
    <property type="term" value="F:monoatomic ion channel activity"/>
    <property type="evidence" value="ECO:0007669"/>
    <property type="project" value="InterPro"/>
</dbReference>
<dbReference type="Proteomes" id="UP000243217">
    <property type="component" value="Unassembled WGS sequence"/>
</dbReference>
<evidence type="ECO:0000256" key="1">
    <source>
        <dbReference type="ARBA" id="ARBA00004141"/>
    </source>
</evidence>
<organism evidence="10 11">
    <name type="scientific">Thraustotheca clavata</name>
    <dbReference type="NCBI Taxonomy" id="74557"/>
    <lineage>
        <taxon>Eukaryota</taxon>
        <taxon>Sar</taxon>
        <taxon>Stramenopiles</taxon>
        <taxon>Oomycota</taxon>
        <taxon>Saprolegniomycetes</taxon>
        <taxon>Saprolegniales</taxon>
        <taxon>Achlyaceae</taxon>
        <taxon>Thraustotheca</taxon>
    </lineage>
</organism>
<feature type="region of interest" description="Disordered" evidence="7">
    <location>
        <begin position="151"/>
        <end position="179"/>
    </location>
</feature>
<reference evidence="10 11" key="1">
    <citation type="journal article" date="2014" name="Genome Biol. Evol.">
        <title>The secreted proteins of Achlya hypogyna and Thraustotheca clavata identify the ancestral oomycete secretome and reveal gene acquisitions by horizontal gene transfer.</title>
        <authorList>
            <person name="Misner I."/>
            <person name="Blouin N."/>
            <person name="Leonard G."/>
            <person name="Richards T.A."/>
            <person name="Lane C.E."/>
        </authorList>
    </citation>
    <scope>NUCLEOTIDE SEQUENCE [LARGE SCALE GENOMIC DNA]</scope>
    <source>
        <strain evidence="10 11">ATCC 34112</strain>
    </source>
</reference>
<dbReference type="GO" id="GO:0098703">
    <property type="term" value="P:calcium ion import across plasma membrane"/>
    <property type="evidence" value="ECO:0007669"/>
    <property type="project" value="TreeGrafter"/>
</dbReference>
<keyword evidence="4 8" id="KW-1133">Transmembrane helix</keyword>
<evidence type="ECO:0000313" key="11">
    <source>
        <dbReference type="Proteomes" id="UP000243217"/>
    </source>
</evidence>
<evidence type="ECO:0000313" key="10">
    <source>
        <dbReference type="EMBL" id="OQR87702.1"/>
    </source>
</evidence>
<dbReference type="AlphaFoldDB" id="A0A1V9YPQ5"/>